<feature type="compositionally biased region" description="Basic and acidic residues" evidence="2">
    <location>
        <begin position="900"/>
        <end position="909"/>
    </location>
</feature>
<feature type="compositionally biased region" description="Basic and acidic residues" evidence="2">
    <location>
        <begin position="422"/>
        <end position="433"/>
    </location>
</feature>
<feature type="region of interest" description="Disordered" evidence="2">
    <location>
        <begin position="900"/>
        <end position="932"/>
    </location>
</feature>
<keyword evidence="1" id="KW-0862">Zinc</keyword>
<evidence type="ECO:0000313" key="4">
    <source>
        <dbReference type="EMBL" id="PKS09413.1"/>
    </source>
</evidence>
<name>A0A2N3NAF0_9PEZI</name>
<dbReference type="OrthoDB" id="1922977at2759"/>
<feature type="zinc finger region" description="C3H1-type" evidence="1">
    <location>
        <begin position="1009"/>
        <end position="1037"/>
    </location>
</feature>
<feature type="compositionally biased region" description="Low complexity" evidence="2">
    <location>
        <begin position="652"/>
        <end position="667"/>
    </location>
</feature>
<feature type="compositionally biased region" description="Polar residues" evidence="2">
    <location>
        <begin position="580"/>
        <end position="605"/>
    </location>
</feature>
<evidence type="ECO:0000256" key="2">
    <source>
        <dbReference type="SAM" id="MobiDB-lite"/>
    </source>
</evidence>
<feature type="region of interest" description="Disordered" evidence="2">
    <location>
        <begin position="944"/>
        <end position="963"/>
    </location>
</feature>
<feature type="compositionally biased region" description="Low complexity" evidence="2">
    <location>
        <begin position="379"/>
        <end position="390"/>
    </location>
</feature>
<dbReference type="InterPro" id="IPR000571">
    <property type="entry name" value="Znf_CCCH"/>
</dbReference>
<dbReference type="EMBL" id="NLAX01000010">
    <property type="protein sequence ID" value="PKS09413.1"/>
    <property type="molecule type" value="Genomic_DNA"/>
</dbReference>
<comment type="caution">
    <text evidence="4">The sequence shown here is derived from an EMBL/GenBank/DDBJ whole genome shotgun (WGS) entry which is preliminary data.</text>
</comment>
<sequence length="1111" mass="119465">MNQQAFQAHGHAQKPQGPFPHSPPGLGSLNPSTNRVAPSFDTQPSLVSQAAYDYNSTAIPGLSFAAPGTTPTASNTLATPKHGNQDFWKAQPSTTSHTTFRAISGNYTDANKSPQPQYTSTTMSVVPPHTIATVAAPENHRDSTIIANDAMEEGELDESAFEDIYEPYIEPIEHTNVLPVPTSQNTLTDDEDYDPAQPGSPIAHLPVTKTGPGDSAIAGRERSRSYSPYLSPGELSVTSPPPQQASADGLDEGIDPNIIRDLFAGLGLDTKATKPLHEPQSRLKNHPANASTTEKSAPPPEATPQPSSAAVPAAAPPNPPPTTTSQKQEERKDRIARLLAAKNAKQQGRPTKTIDQDHLASASRNTMTSSLPAQPGPHQNLQQANPAANAGKASKNPEKERLLQRKLEALQKSRALKAQKAALDESDSHRTEPETNTPNRNADVPEHPSTSLLKDPQTLATGHDIHIHSQNRPSATQTSGSIPGLFLSESTTTNTRKRPTASDLNENSAVPPFKRTFSQHHVEKPLVIDVSDESEDEDVEMEISSQVDDAPTEPNNASYPQKGKPPAHRDQPPLPDVRNQRSFASPASVSGSMKQTDSAELQRINQDIDEMKRKIAEAERRKRAKLTSKDITSSQSPATGPGTPCVSQPLISGPSSAQSQSPDSQSPRQTYFPHNVVGEVQKTLPKAPRGAAATDAQRRQRIRVVSDSLPTLESTIRSKVTKLRLLKSEVSRIEKEVDEMLAEKAKLSSEFETLTKDGEEGTTVPTVAEHGSSSTSDQPTPQYPSHIVATDPESSRTELEQIASIPEEASSIPDAPAPTGPTGATPNGGIETSHGAGEDGSTDQVTSGVQQAPTKALEDVPMTDLATLVDTESIGLPPLQTDSTADLDDMAVVSMAVDDEPHNALDHTPRGINPHASPSSEPASRAHTDTQEAEFSLVPTHISNGAANTSEESPEPSNDDAIAPVRAATPGFAPYKSVLREFLSYRFHPNFSQEVSQGLRSLTYSNKINPKEPFCLDSLLPEGCPRGTSCEFQHPDSVDIPDSQILLQLGNSERLEGKEQERYIDGLRALLSEFKAKQSKDFNLISKAIVDYRAQFYADQSRVLPLGNINL</sequence>
<dbReference type="VEuPathDB" id="FungiDB:jhhlp_004028"/>
<keyword evidence="5" id="KW-1185">Reference proteome</keyword>
<dbReference type="STRING" id="41688.A0A2N3NAF0"/>
<feature type="compositionally biased region" description="Polar residues" evidence="2">
    <location>
        <begin position="362"/>
        <end position="372"/>
    </location>
</feature>
<keyword evidence="1" id="KW-0479">Metal-binding</keyword>
<accession>A0A2N3NAF0</accession>
<dbReference type="Proteomes" id="UP000233524">
    <property type="component" value="Unassembled WGS sequence"/>
</dbReference>
<feature type="region of interest" description="Disordered" evidence="2">
    <location>
        <begin position="175"/>
        <end position="253"/>
    </location>
</feature>
<protein>
    <recommendedName>
        <fullName evidence="3">C3H1-type domain-containing protein</fullName>
    </recommendedName>
</protein>
<feature type="compositionally biased region" description="Basic and acidic residues" evidence="2">
    <location>
        <begin position="272"/>
        <end position="281"/>
    </location>
</feature>
<gene>
    <name evidence="4" type="ORF">jhhlp_004028</name>
</gene>
<feature type="region of interest" description="Disordered" evidence="2">
    <location>
        <begin position="272"/>
        <end position="700"/>
    </location>
</feature>
<feature type="compositionally biased region" description="Acidic residues" evidence="2">
    <location>
        <begin position="530"/>
        <end position="541"/>
    </location>
</feature>
<feature type="compositionally biased region" description="Polar residues" evidence="2">
    <location>
        <begin position="468"/>
        <end position="481"/>
    </location>
</feature>
<feature type="compositionally biased region" description="Basic and acidic residues" evidence="2">
    <location>
        <begin position="609"/>
        <end position="620"/>
    </location>
</feature>
<feature type="compositionally biased region" description="Low complexity" evidence="2">
    <location>
        <begin position="304"/>
        <end position="313"/>
    </location>
</feature>
<evidence type="ECO:0000313" key="5">
    <source>
        <dbReference type="Proteomes" id="UP000233524"/>
    </source>
</evidence>
<feature type="compositionally biased region" description="Basic and acidic residues" evidence="2">
    <location>
        <begin position="747"/>
        <end position="759"/>
    </location>
</feature>
<keyword evidence="1" id="KW-0863">Zinc-finger</keyword>
<feature type="compositionally biased region" description="Polar residues" evidence="2">
    <location>
        <begin position="29"/>
        <end position="42"/>
    </location>
</feature>
<dbReference type="PROSITE" id="PS50103">
    <property type="entry name" value="ZF_C3H1"/>
    <property type="match status" value="1"/>
</dbReference>
<proteinExistence type="predicted"/>
<feature type="region of interest" description="Disordered" evidence="2">
    <location>
        <begin position="1"/>
        <end position="42"/>
    </location>
</feature>
<reference evidence="4 5" key="1">
    <citation type="journal article" date="2017" name="G3 (Bethesda)">
        <title>First Draft Genome Sequence of the Pathogenic Fungus Lomentospora prolificans (Formerly Scedosporium prolificans).</title>
        <authorList>
            <person name="Luo R."/>
            <person name="Zimin A."/>
            <person name="Workman R."/>
            <person name="Fan Y."/>
            <person name="Pertea G."/>
            <person name="Grossman N."/>
            <person name="Wear M.P."/>
            <person name="Jia B."/>
            <person name="Miller H."/>
            <person name="Casadevall A."/>
            <person name="Timp W."/>
            <person name="Zhang S.X."/>
            <person name="Salzberg S.L."/>
        </authorList>
    </citation>
    <scope>NUCLEOTIDE SEQUENCE [LARGE SCALE GENOMIC DNA]</scope>
    <source>
        <strain evidence="4 5">JHH-5317</strain>
    </source>
</reference>
<organism evidence="4 5">
    <name type="scientific">Lomentospora prolificans</name>
    <dbReference type="NCBI Taxonomy" id="41688"/>
    <lineage>
        <taxon>Eukaryota</taxon>
        <taxon>Fungi</taxon>
        <taxon>Dikarya</taxon>
        <taxon>Ascomycota</taxon>
        <taxon>Pezizomycotina</taxon>
        <taxon>Sordariomycetes</taxon>
        <taxon>Hypocreomycetidae</taxon>
        <taxon>Microascales</taxon>
        <taxon>Microascaceae</taxon>
        <taxon>Lomentospora</taxon>
    </lineage>
</organism>
<feature type="compositionally biased region" description="Polar residues" evidence="2">
    <location>
        <begin position="771"/>
        <end position="780"/>
    </location>
</feature>
<dbReference type="InParanoid" id="A0A2N3NAF0"/>
<dbReference type="GO" id="GO:0008270">
    <property type="term" value="F:zinc ion binding"/>
    <property type="evidence" value="ECO:0007669"/>
    <property type="project" value="UniProtKB-KW"/>
</dbReference>
<feature type="compositionally biased region" description="Polar residues" evidence="2">
    <location>
        <begin position="629"/>
        <end position="638"/>
    </location>
</feature>
<feature type="compositionally biased region" description="Polar residues" evidence="2">
    <location>
        <begin position="842"/>
        <end position="853"/>
    </location>
</feature>
<evidence type="ECO:0000259" key="3">
    <source>
        <dbReference type="PROSITE" id="PS50103"/>
    </source>
</evidence>
<evidence type="ECO:0000256" key="1">
    <source>
        <dbReference type="PROSITE-ProRule" id="PRU00723"/>
    </source>
</evidence>
<feature type="domain" description="C3H1-type" evidence="3">
    <location>
        <begin position="1009"/>
        <end position="1037"/>
    </location>
</feature>
<feature type="compositionally biased region" description="Low complexity" evidence="2">
    <location>
        <begin position="820"/>
        <end position="829"/>
    </location>
</feature>
<feature type="compositionally biased region" description="Basic and acidic residues" evidence="2">
    <location>
        <begin position="327"/>
        <end position="336"/>
    </location>
</feature>
<feature type="compositionally biased region" description="Basic and acidic residues" evidence="2">
    <location>
        <begin position="395"/>
        <end position="411"/>
    </location>
</feature>
<feature type="region of interest" description="Disordered" evidence="2">
    <location>
        <begin position="747"/>
        <end position="863"/>
    </location>
</feature>
<dbReference type="AlphaFoldDB" id="A0A2N3NAF0"/>